<sequence>MTETTSPLLPGLVSITFRQLTPAAIVELVAQAGLAGIEWGGDVHVPHGDLARAREVRRLTAAAGLQVAAYGSYYRVGHDETGPFDAVLATAVELEAPRIRVWAGRQGTDTADSAYWRLVIEDSLRIAELAAAAGIPIVYEFHRNTLTDTSEAARRLLQEVAHPNVGTYWQPPRGSMVAENLAGLELLAPWLRGLHVFSWHEQSGQRLPLAERADAWLQYLARAAALDRPMFALLEFVQEDEPAHFLRDAATLKGWLEQLDMAAGSG</sequence>
<dbReference type="OrthoDB" id="9815124at2"/>
<dbReference type="Gene3D" id="3.20.20.150">
    <property type="entry name" value="Divalent-metal-dependent TIM barrel enzymes"/>
    <property type="match status" value="1"/>
</dbReference>
<dbReference type="AlphaFoldDB" id="A0A540VA73"/>
<dbReference type="RefSeq" id="WP_141612053.1">
    <property type="nucleotide sequence ID" value="NZ_VIGC02000036.1"/>
</dbReference>
<dbReference type="EMBL" id="VIGC01000036">
    <property type="protein sequence ID" value="TQE93632.1"/>
    <property type="molecule type" value="Genomic_DNA"/>
</dbReference>
<organism evidence="2 3">
    <name type="scientific">Litorilinea aerophila</name>
    <dbReference type="NCBI Taxonomy" id="1204385"/>
    <lineage>
        <taxon>Bacteria</taxon>
        <taxon>Bacillati</taxon>
        <taxon>Chloroflexota</taxon>
        <taxon>Caldilineae</taxon>
        <taxon>Caldilineales</taxon>
        <taxon>Caldilineaceae</taxon>
        <taxon>Litorilinea</taxon>
    </lineage>
</organism>
<dbReference type="PANTHER" id="PTHR12110">
    <property type="entry name" value="HYDROXYPYRUVATE ISOMERASE"/>
    <property type="match status" value="1"/>
</dbReference>
<dbReference type="InterPro" id="IPR050312">
    <property type="entry name" value="IolE/XylAMocC-like"/>
</dbReference>
<dbReference type="InterPro" id="IPR036237">
    <property type="entry name" value="Xyl_isomerase-like_sf"/>
</dbReference>
<dbReference type="Pfam" id="PF01261">
    <property type="entry name" value="AP_endonuc_2"/>
    <property type="match status" value="1"/>
</dbReference>
<reference evidence="2 3" key="1">
    <citation type="submission" date="2019-06" db="EMBL/GenBank/DDBJ databases">
        <title>Genome sequence of Litorilinea aerophila BAA-2444.</title>
        <authorList>
            <person name="Maclea K.S."/>
            <person name="Maurais E.G."/>
            <person name="Iannazzi L.C."/>
        </authorList>
    </citation>
    <scope>NUCLEOTIDE SEQUENCE [LARGE SCALE GENOMIC DNA]</scope>
    <source>
        <strain evidence="2 3">ATCC BAA-2444</strain>
    </source>
</reference>
<dbReference type="PANTHER" id="PTHR12110:SF41">
    <property type="entry name" value="INOSOSE DEHYDRATASE"/>
    <property type="match status" value="1"/>
</dbReference>
<evidence type="ECO:0000259" key="1">
    <source>
        <dbReference type="Pfam" id="PF01261"/>
    </source>
</evidence>
<dbReference type="SUPFAM" id="SSF51658">
    <property type="entry name" value="Xylose isomerase-like"/>
    <property type="match status" value="1"/>
</dbReference>
<dbReference type="GO" id="GO:0016853">
    <property type="term" value="F:isomerase activity"/>
    <property type="evidence" value="ECO:0007669"/>
    <property type="project" value="UniProtKB-KW"/>
</dbReference>
<evidence type="ECO:0000313" key="2">
    <source>
        <dbReference type="EMBL" id="TQE93632.1"/>
    </source>
</evidence>
<gene>
    <name evidence="2" type="ORF">FKZ61_20605</name>
</gene>
<proteinExistence type="predicted"/>
<comment type="caution">
    <text evidence="2">The sequence shown here is derived from an EMBL/GenBank/DDBJ whole genome shotgun (WGS) entry which is preliminary data.</text>
</comment>
<feature type="domain" description="Xylose isomerase-like TIM barrel" evidence="1">
    <location>
        <begin position="26"/>
        <end position="205"/>
    </location>
</feature>
<name>A0A540VA73_9CHLR</name>
<dbReference type="InterPro" id="IPR013022">
    <property type="entry name" value="Xyl_isomerase-like_TIM-brl"/>
</dbReference>
<protein>
    <submittedName>
        <fullName evidence="2">Sugar phosphate isomerase/epimerase</fullName>
    </submittedName>
</protein>
<dbReference type="Proteomes" id="UP000317371">
    <property type="component" value="Unassembled WGS sequence"/>
</dbReference>
<evidence type="ECO:0000313" key="3">
    <source>
        <dbReference type="Proteomes" id="UP000317371"/>
    </source>
</evidence>
<accession>A0A540VA73</accession>
<keyword evidence="2" id="KW-0413">Isomerase</keyword>
<dbReference type="InParanoid" id="A0A540VA73"/>
<keyword evidence="3" id="KW-1185">Reference proteome</keyword>